<name>A0AA88H1N7_ARTSF</name>
<evidence type="ECO:0000313" key="2">
    <source>
        <dbReference type="Proteomes" id="UP001187531"/>
    </source>
</evidence>
<comment type="caution">
    <text evidence="1">The sequence shown here is derived from an EMBL/GenBank/DDBJ whole genome shotgun (WGS) entry which is preliminary data.</text>
</comment>
<organism evidence="1 2">
    <name type="scientific">Artemia franciscana</name>
    <name type="common">Brine shrimp</name>
    <name type="synonym">Artemia sanfranciscana</name>
    <dbReference type="NCBI Taxonomy" id="6661"/>
    <lineage>
        <taxon>Eukaryota</taxon>
        <taxon>Metazoa</taxon>
        <taxon>Ecdysozoa</taxon>
        <taxon>Arthropoda</taxon>
        <taxon>Crustacea</taxon>
        <taxon>Branchiopoda</taxon>
        <taxon>Anostraca</taxon>
        <taxon>Artemiidae</taxon>
        <taxon>Artemia</taxon>
    </lineage>
</organism>
<protein>
    <submittedName>
        <fullName evidence="1">Uncharacterized protein</fullName>
    </submittedName>
</protein>
<accession>A0AA88H1N7</accession>
<evidence type="ECO:0000313" key="1">
    <source>
        <dbReference type="EMBL" id="KAK2702353.1"/>
    </source>
</evidence>
<dbReference type="EMBL" id="JAVRJZ010000425">
    <property type="protein sequence ID" value="KAK2702353.1"/>
    <property type="molecule type" value="Genomic_DNA"/>
</dbReference>
<gene>
    <name evidence="1" type="ORF">QYM36_019036</name>
</gene>
<dbReference type="Proteomes" id="UP001187531">
    <property type="component" value="Unassembled WGS sequence"/>
</dbReference>
<proteinExistence type="predicted"/>
<reference evidence="1" key="1">
    <citation type="submission" date="2023-07" db="EMBL/GenBank/DDBJ databases">
        <title>Chromosome-level genome assembly of Artemia franciscana.</title>
        <authorList>
            <person name="Jo E."/>
        </authorList>
    </citation>
    <scope>NUCLEOTIDE SEQUENCE</scope>
    <source>
        <tissue evidence="1">Whole body</tissue>
    </source>
</reference>
<keyword evidence="2" id="KW-1185">Reference proteome</keyword>
<dbReference type="AlphaFoldDB" id="A0AA88H1N7"/>
<sequence>MNMRICAEKDLVYCFTCSLFPTGPGHEYRNKDAAFVAGTRNWHKMLSKGVKPGMLVIHFQSNGHKASVGDLISSVARYKPFPYLVDKKKLKRNIESEKEKERGRCIKRMLLDITTTQGKQGLVFCGKDHEGGNYVELANLLSRHNTEMNQWIGVRYVDVKEAAKERLLTVIDSESKKGVDFSEETMQAMRKLGINEDNWHFNAMILPATRVALLREHRLIFPRTSEEMFRTSGASPTEGTL</sequence>